<evidence type="ECO:0000313" key="8">
    <source>
        <dbReference type="EMBL" id="AFV11744.1"/>
    </source>
</evidence>
<dbReference type="PANTHER" id="PTHR30074:SF6">
    <property type="entry name" value="FORMATE DEHYDROGENASE GAMMA SUBUNIT"/>
    <property type="match status" value="1"/>
</dbReference>
<dbReference type="Gene3D" id="1.20.950.20">
    <property type="entry name" value="Transmembrane di-heme cytochromes, Chain C"/>
    <property type="match status" value="1"/>
</dbReference>
<evidence type="ECO:0000256" key="2">
    <source>
        <dbReference type="ARBA" id="ARBA00022475"/>
    </source>
</evidence>
<evidence type="ECO:0000256" key="1">
    <source>
        <dbReference type="ARBA" id="ARBA00004651"/>
    </source>
</evidence>
<dbReference type="GO" id="GO:0036397">
    <property type="term" value="F:formate dehydrogenase (quinone) activity"/>
    <property type="evidence" value="ECO:0007669"/>
    <property type="project" value="TreeGrafter"/>
</dbReference>
<dbReference type="RefSeq" id="WP_015050624.1">
    <property type="nucleotide sequence ID" value="NC_018870.1"/>
</dbReference>
<organism evidence="8 9">
    <name type="scientific">Thermacetogenium phaeum (strain ATCC BAA-254 / DSM 26808 / PB)</name>
    <dbReference type="NCBI Taxonomy" id="1089553"/>
    <lineage>
        <taxon>Bacteria</taxon>
        <taxon>Bacillati</taxon>
        <taxon>Bacillota</taxon>
        <taxon>Clostridia</taxon>
        <taxon>Thermoanaerobacterales</taxon>
        <taxon>Thermoanaerobacteraceae</taxon>
        <taxon>Thermacetogenium</taxon>
    </lineage>
</organism>
<feature type="domain" description="Cytochrome b561 bacterial/Ni-hydrogenase" evidence="7">
    <location>
        <begin position="11"/>
        <end position="193"/>
    </location>
</feature>
<dbReference type="InterPro" id="IPR016174">
    <property type="entry name" value="Di-haem_cyt_TM"/>
</dbReference>
<evidence type="ECO:0000256" key="6">
    <source>
        <dbReference type="SAM" id="Phobius"/>
    </source>
</evidence>
<keyword evidence="5 6" id="KW-0472">Membrane</keyword>
<accession>K4LUP3</accession>
<feature type="transmembrane region" description="Helical" evidence="6">
    <location>
        <begin position="123"/>
        <end position="145"/>
    </location>
</feature>
<keyword evidence="8" id="KW-0560">Oxidoreductase</keyword>
<dbReference type="HOGENOM" id="CLU_091368_1_0_9"/>
<dbReference type="InterPro" id="IPR051817">
    <property type="entry name" value="FDH_cytochrome_b556_subunit"/>
</dbReference>
<keyword evidence="2" id="KW-1003">Cell membrane</keyword>
<dbReference type="EMBL" id="CP003732">
    <property type="protein sequence ID" value="AFV11744.1"/>
    <property type="molecule type" value="Genomic_DNA"/>
</dbReference>
<evidence type="ECO:0000256" key="4">
    <source>
        <dbReference type="ARBA" id="ARBA00022989"/>
    </source>
</evidence>
<dbReference type="GO" id="GO:0009061">
    <property type="term" value="P:anaerobic respiration"/>
    <property type="evidence" value="ECO:0007669"/>
    <property type="project" value="TreeGrafter"/>
</dbReference>
<dbReference type="KEGG" id="tpz:Tph_c15380"/>
<sequence>MAEEKRILKCSTGARMVHWSHTICWFILLLTGLVMFSGWFDWLKPVFGGTNGANLIHRIFALVFVAVPLIGLVLKPRSFIGWMKEAAKWGKDEIKFMMMFPLDFIGIKVHMPPQDRINAGQKFNSFFFPIIGFFIALSGFVMWFAESFPLWMVRLAYPVHDICWILGTAQLCFHAYLGSLHPGSGEAFWAMFGDGKVRASWAKHHHTKWYEQVCGKE</sequence>
<dbReference type="STRING" id="1089553.Tph_c15380"/>
<keyword evidence="9" id="KW-1185">Reference proteome</keyword>
<gene>
    <name evidence="8" type="ordered locus">Tph_c15380</name>
</gene>
<dbReference type="OrthoDB" id="1808646at2"/>
<dbReference type="GO" id="GO:0009326">
    <property type="term" value="C:formate dehydrogenase complex"/>
    <property type="evidence" value="ECO:0007669"/>
    <property type="project" value="TreeGrafter"/>
</dbReference>
<dbReference type="GO" id="GO:0022904">
    <property type="term" value="P:respiratory electron transport chain"/>
    <property type="evidence" value="ECO:0007669"/>
    <property type="project" value="InterPro"/>
</dbReference>
<dbReference type="AlphaFoldDB" id="K4LUP3"/>
<keyword evidence="3 6" id="KW-0812">Transmembrane</keyword>
<name>K4LUP3_THEPS</name>
<dbReference type="SUPFAM" id="SSF81342">
    <property type="entry name" value="Transmembrane di-heme cytochromes"/>
    <property type="match status" value="1"/>
</dbReference>
<evidence type="ECO:0000313" key="9">
    <source>
        <dbReference type="Proteomes" id="UP000000467"/>
    </source>
</evidence>
<proteinExistence type="predicted"/>
<dbReference type="InterPro" id="IPR011577">
    <property type="entry name" value="Cyt_b561_bac/Ni-Hgenase"/>
</dbReference>
<dbReference type="PANTHER" id="PTHR30074">
    <property type="entry name" value="FORMATE DEHYDROGENASE, NITRATE-INDUCIBLE, CYTOCHROME B556 FDN SUBUNIT"/>
    <property type="match status" value="1"/>
</dbReference>
<dbReference type="GO" id="GO:0005886">
    <property type="term" value="C:plasma membrane"/>
    <property type="evidence" value="ECO:0007669"/>
    <property type="project" value="UniProtKB-SubCell"/>
</dbReference>
<dbReference type="eggNOG" id="COG2864">
    <property type="taxonomic scope" value="Bacteria"/>
</dbReference>
<comment type="subcellular location">
    <subcellularLocation>
        <location evidence="1">Cell membrane</location>
        <topology evidence="1">Multi-pass membrane protein</topology>
    </subcellularLocation>
</comment>
<dbReference type="GO" id="GO:0009055">
    <property type="term" value="F:electron transfer activity"/>
    <property type="evidence" value="ECO:0007669"/>
    <property type="project" value="InterPro"/>
</dbReference>
<dbReference type="GO" id="GO:0015944">
    <property type="term" value="P:formate oxidation"/>
    <property type="evidence" value="ECO:0007669"/>
    <property type="project" value="TreeGrafter"/>
</dbReference>
<dbReference type="Pfam" id="PF01292">
    <property type="entry name" value="Ni_hydr_CYTB"/>
    <property type="match status" value="1"/>
</dbReference>
<evidence type="ECO:0000256" key="5">
    <source>
        <dbReference type="ARBA" id="ARBA00023136"/>
    </source>
</evidence>
<feature type="transmembrane region" description="Helical" evidence="6">
    <location>
        <begin position="21"/>
        <end position="40"/>
    </location>
</feature>
<evidence type="ECO:0000256" key="3">
    <source>
        <dbReference type="ARBA" id="ARBA00022692"/>
    </source>
</evidence>
<keyword evidence="4 6" id="KW-1133">Transmembrane helix</keyword>
<dbReference type="EC" id="1.2.1.2" evidence="8"/>
<dbReference type="Proteomes" id="UP000000467">
    <property type="component" value="Chromosome"/>
</dbReference>
<evidence type="ECO:0000259" key="7">
    <source>
        <dbReference type="Pfam" id="PF01292"/>
    </source>
</evidence>
<protein>
    <submittedName>
        <fullName evidence="8">Formate dehydrogenase gamma subunit</fullName>
        <ecNumber evidence="8">1.2.1.2</ecNumber>
    </submittedName>
</protein>
<feature type="transmembrane region" description="Helical" evidence="6">
    <location>
        <begin position="55"/>
        <end position="74"/>
    </location>
</feature>
<reference evidence="8 9" key="1">
    <citation type="journal article" date="2012" name="BMC Genomics">
        <title>Genome-guided analysis of physiological and morphological traits of the fermentative acetate oxidizer Thermacetogenium phaeum.</title>
        <authorList>
            <person name="Oehler D."/>
            <person name="Poehlein A."/>
            <person name="Leimbach A."/>
            <person name="Muller N."/>
            <person name="Daniel R."/>
            <person name="Gottschalk G."/>
            <person name="Schink B."/>
        </authorList>
    </citation>
    <scope>NUCLEOTIDE SEQUENCE [LARGE SCALE GENOMIC DNA]</scope>
    <source>
        <strain evidence="9">ATCC BAA-254 / DSM 26808 / PB</strain>
    </source>
</reference>